<organism evidence="1 2">
    <name type="scientific">Actinomadura namibiensis</name>
    <dbReference type="NCBI Taxonomy" id="182080"/>
    <lineage>
        <taxon>Bacteria</taxon>
        <taxon>Bacillati</taxon>
        <taxon>Actinomycetota</taxon>
        <taxon>Actinomycetes</taxon>
        <taxon>Streptosporangiales</taxon>
        <taxon>Thermomonosporaceae</taxon>
        <taxon>Actinomadura</taxon>
    </lineage>
</organism>
<gene>
    <name evidence="1" type="ORF">HNR61_001008</name>
</gene>
<proteinExistence type="predicted"/>
<dbReference type="RefSeq" id="WP_182841843.1">
    <property type="nucleotide sequence ID" value="NZ_BAAALP010000090.1"/>
</dbReference>
<dbReference type="AlphaFoldDB" id="A0A7W3LJV8"/>
<name>A0A7W3LJV8_ACTNM</name>
<sequence length="134" mass="14722">MTAAMDGFHEVAAALRQDSADVSAYAKVLTTTLRDALPPGCVTVERARSLGDRMRGRDGRVSRVIVRLGDTTLYLTDTRDRFVPEVHHEVRGVVLSREQVSIDAWVTELTRELVAYADANARAAAALRRLVTDA</sequence>
<evidence type="ECO:0000313" key="1">
    <source>
        <dbReference type="EMBL" id="MBA8949410.1"/>
    </source>
</evidence>
<evidence type="ECO:0000313" key="2">
    <source>
        <dbReference type="Proteomes" id="UP000572680"/>
    </source>
</evidence>
<comment type="caution">
    <text evidence="1">The sequence shown here is derived from an EMBL/GenBank/DDBJ whole genome shotgun (WGS) entry which is preliminary data.</text>
</comment>
<keyword evidence="2" id="KW-1185">Reference proteome</keyword>
<reference evidence="1 2" key="1">
    <citation type="submission" date="2020-08" db="EMBL/GenBank/DDBJ databases">
        <title>Genomic Encyclopedia of Type Strains, Phase IV (KMG-IV): sequencing the most valuable type-strain genomes for metagenomic binning, comparative biology and taxonomic classification.</title>
        <authorList>
            <person name="Goeker M."/>
        </authorList>
    </citation>
    <scope>NUCLEOTIDE SEQUENCE [LARGE SCALE GENOMIC DNA]</scope>
    <source>
        <strain evidence="1 2">DSM 44197</strain>
    </source>
</reference>
<dbReference type="EMBL" id="JACJIA010000001">
    <property type="protein sequence ID" value="MBA8949410.1"/>
    <property type="molecule type" value="Genomic_DNA"/>
</dbReference>
<dbReference type="Proteomes" id="UP000572680">
    <property type="component" value="Unassembled WGS sequence"/>
</dbReference>
<protein>
    <submittedName>
        <fullName evidence="1">Uncharacterized protein</fullName>
    </submittedName>
</protein>
<accession>A0A7W3LJV8</accession>